<evidence type="ECO:0000256" key="2">
    <source>
        <dbReference type="SAM" id="SignalP"/>
    </source>
</evidence>
<keyword evidence="2" id="KW-0732">Signal</keyword>
<feature type="compositionally biased region" description="Low complexity" evidence="1">
    <location>
        <begin position="107"/>
        <end position="120"/>
    </location>
</feature>
<dbReference type="Proteomes" id="UP001181622">
    <property type="component" value="Unassembled WGS sequence"/>
</dbReference>
<dbReference type="PROSITE" id="PS51257">
    <property type="entry name" value="PROKAR_LIPOPROTEIN"/>
    <property type="match status" value="1"/>
</dbReference>
<feature type="chain" id="PRO_5046824735" evidence="2">
    <location>
        <begin position="23"/>
        <end position="397"/>
    </location>
</feature>
<evidence type="ECO:0000256" key="1">
    <source>
        <dbReference type="SAM" id="MobiDB-lite"/>
    </source>
</evidence>
<evidence type="ECO:0000313" key="3">
    <source>
        <dbReference type="EMBL" id="MDR4305012.1"/>
    </source>
</evidence>
<accession>A0ABU1DAA9</accession>
<reference evidence="3" key="1">
    <citation type="submission" date="2020-10" db="EMBL/GenBank/DDBJ databases">
        <authorList>
            <person name="Abbas A."/>
            <person name="Razzaq R."/>
            <person name="Waqas M."/>
            <person name="Abbas N."/>
            <person name="Nielsen T.K."/>
            <person name="Hansen L.H."/>
            <person name="Hussain S."/>
            <person name="Shahid M."/>
        </authorList>
    </citation>
    <scope>NUCLEOTIDE SEQUENCE</scope>
    <source>
        <strain evidence="3">S14</strain>
    </source>
</reference>
<protein>
    <submittedName>
        <fullName evidence="3">Uncharacterized protein</fullName>
    </submittedName>
</protein>
<feature type="compositionally biased region" description="Pro residues" evidence="1">
    <location>
        <begin position="121"/>
        <end position="131"/>
    </location>
</feature>
<comment type="caution">
    <text evidence="3">The sequence shown here is derived from an EMBL/GenBank/DDBJ whole genome shotgun (WGS) entry which is preliminary data.</text>
</comment>
<evidence type="ECO:0000313" key="4">
    <source>
        <dbReference type="Proteomes" id="UP001181622"/>
    </source>
</evidence>
<name>A0ABU1DAA9_9HYPH</name>
<dbReference type="EMBL" id="JADBEO010000001">
    <property type="protein sequence ID" value="MDR4305012.1"/>
    <property type="molecule type" value="Genomic_DNA"/>
</dbReference>
<gene>
    <name evidence="3" type="ORF">IHQ68_00015</name>
</gene>
<sequence length="397" mass="40491">MRRLSCGILVCTILACAPSANEAAAQAGPPAGGSGFGFGEAPRSGPVPKAPAGVGGTISGRINLIGPSETATAPPALAAPAAPAPIFSPQRLDTLDPSALGGLKLHAPAPNARATTTPAKPVAPAPAAPTPKPVEAALTPAVAPVAPVKQRLTLSAAFSENGPRVQSGVKWRLFTDQADANGEHMLVAESTDAVPHFDVDPGAYIVHAVYGLVSAAKFVQVKPGAPTEQSVVLSAGAVRIAAFAGSRPASADDVTFKLTREVDGVTRTVADQVKPGTTLRLPAGRYHVTSLFGDANAAVEADLTVAAGKFVEAQIHHKAAKVSLKLVQQPGGPDLRDTSWTVLTPGGDVIRDSIGALDDLVLAEGDYTAIARRDGQLYQQSFAVKAGVDAKIEVILR</sequence>
<feature type="signal peptide" evidence="2">
    <location>
        <begin position="1"/>
        <end position="22"/>
    </location>
</feature>
<keyword evidence="4" id="KW-1185">Reference proteome</keyword>
<feature type="region of interest" description="Disordered" evidence="1">
    <location>
        <begin position="98"/>
        <end position="131"/>
    </location>
</feature>
<organism evidence="3 4">
    <name type="scientific">Chelatococcus sambhunathii</name>
    <dbReference type="NCBI Taxonomy" id="363953"/>
    <lineage>
        <taxon>Bacteria</taxon>
        <taxon>Pseudomonadati</taxon>
        <taxon>Pseudomonadota</taxon>
        <taxon>Alphaproteobacteria</taxon>
        <taxon>Hyphomicrobiales</taxon>
        <taxon>Chelatococcaceae</taxon>
        <taxon>Chelatococcus</taxon>
    </lineage>
</organism>
<dbReference type="RefSeq" id="WP_309388065.1">
    <property type="nucleotide sequence ID" value="NZ_JADBEO010000001.1"/>
</dbReference>
<proteinExistence type="predicted"/>